<dbReference type="PROSITE" id="PS50943">
    <property type="entry name" value="HTH_CROC1"/>
    <property type="match status" value="1"/>
</dbReference>
<dbReference type="Pfam" id="PF01381">
    <property type="entry name" value="HTH_3"/>
    <property type="match status" value="1"/>
</dbReference>
<name>A0A5B2VYB5_9BACT</name>
<comment type="similarity">
    <text evidence="1">Belongs to the short-chain fatty acyl-CoA assimilation regulator (ScfR) family.</text>
</comment>
<dbReference type="Pfam" id="PF06114">
    <property type="entry name" value="Peptidase_M78"/>
    <property type="match status" value="1"/>
</dbReference>
<feature type="domain" description="HTH cro/C1-type" evidence="2">
    <location>
        <begin position="16"/>
        <end position="70"/>
    </location>
</feature>
<dbReference type="RefSeq" id="WP_149838689.1">
    <property type="nucleotide sequence ID" value="NZ_VUOC01000002.1"/>
</dbReference>
<dbReference type="InterPro" id="IPR010982">
    <property type="entry name" value="Lambda_DNA-bd_dom_sf"/>
</dbReference>
<reference evidence="3 4" key="1">
    <citation type="submission" date="2019-09" db="EMBL/GenBank/DDBJ databases">
        <title>Chitinophaga ginsengihumi sp. nov., isolated from soil of ginseng rhizosphere.</title>
        <authorList>
            <person name="Lee J."/>
        </authorList>
    </citation>
    <scope>NUCLEOTIDE SEQUENCE [LARGE SCALE GENOMIC DNA]</scope>
    <source>
        <strain evidence="3 4">BN140078</strain>
    </source>
</reference>
<evidence type="ECO:0000313" key="3">
    <source>
        <dbReference type="EMBL" id="KAA2243814.1"/>
    </source>
</evidence>
<dbReference type="Gene3D" id="1.10.260.40">
    <property type="entry name" value="lambda repressor-like DNA-binding domains"/>
    <property type="match status" value="1"/>
</dbReference>
<dbReference type="CDD" id="cd00093">
    <property type="entry name" value="HTH_XRE"/>
    <property type="match status" value="1"/>
</dbReference>
<dbReference type="InterPro" id="IPR001387">
    <property type="entry name" value="Cro/C1-type_HTH"/>
</dbReference>
<evidence type="ECO:0000313" key="4">
    <source>
        <dbReference type="Proteomes" id="UP000324611"/>
    </source>
</evidence>
<dbReference type="SUPFAM" id="SSF47413">
    <property type="entry name" value="lambda repressor-like DNA-binding domains"/>
    <property type="match status" value="1"/>
</dbReference>
<sequence length="494" mass="56203">MISGNDSIRLIFGLKVKSLRQEKGLSYQQLADQAGLSISYVHDIETGKKFPKADKIIALAKTLGVDYDYLVSLRANKKLQPIIDLINSDFINAVPWEHFGLSPASLLDLFSNTPDKVTAFISTLLKISRSYQLSKESFYQSALRSYQDLNNNYFEEIEQAVAAFKTQYDLQEQTPVVSAKLEAVLGNMGIKVNRKKMAGIEALQALRSYYSTRNKVLFLNKGLSQTQEKFLLARELGFQFLALTERPYETVSRRSESFDMMLNNFKASYFGVALLMPEGNFIDDVKRVLSQHKWNARSFTELMSAYDVTPEMMMQRLTNILPKHFGIENLFFLRMNGNIATDRFEMTKELHLSQLHNPYANALHEHYCHRWVSIKSIKRVAALVKAKKYRSPLIDVQISQYWQTHNRYVCFSIAKPISLNSADAVSVTIGLLIDQNLIHAMPFVNDAAIPVVTVHTTCERCGITDCLERAAIPEVIIQMETEARKDAALPLLEQ</sequence>
<dbReference type="GO" id="GO:0003677">
    <property type="term" value="F:DNA binding"/>
    <property type="evidence" value="ECO:0007669"/>
    <property type="project" value="InterPro"/>
</dbReference>
<evidence type="ECO:0000259" key="2">
    <source>
        <dbReference type="PROSITE" id="PS50943"/>
    </source>
</evidence>
<dbReference type="PANTHER" id="PTHR43236:SF2">
    <property type="entry name" value="BLL0069 PROTEIN"/>
    <property type="match status" value="1"/>
</dbReference>
<dbReference type="Proteomes" id="UP000324611">
    <property type="component" value="Unassembled WGS sequence"/>
</dbReference>
<dbReference type="AlphaFoldDB" id="A0A5B2VYB5"/>
<dbReference type="PANTHER" id="PTHR43236">
    <property type="entry name" value="ANTITOXIN HIGA1"/>
    <property type="match status" value="1"/>
</dbReference>
<dbReference type="SMART" id="SM00530">
    <property type="entry name" value="HTH_XRE"/>
    <property type="match status" value="1"/>
</dbReference>
<organism evidence="3 4">
    <name type="scientific">Chitinophaga agrisoli</name>
    <dbReference type="NCBI Taxonomy" id="2607653"/>
    <lineage>
        <taxon>Bacteria</taxon>
        <taxon>Pseudomonadati</taxon>
        <taxon>Bacteroidota</taxon>
        <taxon>Chitinophagia</taxon>
        <taxon>Chitinophagales</taxon>
        <taxon>Chitinophagaceae</taxon>
        <taxon>Chitinophaga</taxon>
    </lineage>
</organism>
<comment type="caution">
    <text evidence="3">The sequence shown here is derived from an EMBL/GenBank/DDBJ whole genome shotgun (WGS) entry which is preliminary data.</text>
</comment>
<reference evidence="3 4" key="2">
    <citation type="submission" date="2019-09" db="EMBL/GenBank/DDBJ databases">
        <authorList>
            <person name="Jin C."/>
        </authorList>
    </citation>
    <scope>NUCLEOTIDE SEQUENCE [LARGE SCALE GENOMIC DNA]</scope>
    <source>
        <strain evidence="3 4">BN140078</strain>
    </source>
</reference>
<dbReference type="InterPro" id="IPR010359">
    <property type="entry name" value="IrrE_HExxH"/>
</dbReference>
<gene>
    <name evidence="3" type="ORF">F0L74_15175</name>
</gene>
<proteinExistence type="inferred from homology"/>
<dbReference type="InterPro" id="IPR052345">
    <property type="entry name" value="Rad_response_metalloprotease"/>
</dbReference>
<dbReference type="EMBL" id="VUOC01000002">
    <property type="protein sequence ID" value="KAA2243814.1"/>
    <property type="molecule type" value="Genomic_DNA"/>
</dbReference>
<accession>A0A5B2VYB5</accession>
<evidence type="ECO:0000256" key="1">
    <source>
        <dbReference type="ARBA" id="ARBA00007227"/>
    </source>
</evidence>
<protein>
    <submittedName>
        <fullName evidence="3">Helix-turn-helix domain-containing protein</fullName>
    </submittedName>
</protein>
<keyword evidence="4" id="KW-1185">Reference proteome</keyword>